<sequence>MAASRRGQPSLSVRLPPPPTVLPDLPPISALFLIDFDVKAGYTIAWKRAVPGLDLEGVVEYKSLPSGLHTVTEDLVYFVHDVGHAGLSAFVNERTDEEATRHARMIAVGVLVPLSYGRLGRAWRHAPALKEMASALATDGKRTQLLDEYWDHNRAHDTSAPQPLKPTAETPVSSPALSFHAGRPGPGRGHTRNRSASDGAALVPPGHRLSPFHPAWSLTTLLDTFGPLLFPIHRAALLRKRILLSTHAPVHEPCNFVYDISVLSNIPSSVCDVVDPAASVQRLRPLFNIGVHDITYLLEHQAAMKQRSNGDADEDSAIIDEASSGWVACTTDSILAMKENLWDMLVTMPPPHSSNAKDRVWPTVECPKGVPVKATQRDLRRFRSLKLGLTRLAALSAQPPQESTLSPQSETTDSSAPAASGIRLSQAPARPGTSSANDSPCRTLLADDETEKIVEPTTWAALAYSGFMWWASAGEQRGSDEVDEAAHDGSLLADLVPHMPAPQRRASFHAAPLSASLVDSVSSLTAGRTAGDGEDDEDRARIELAIIAYFHRLTTSLLGVMADIVDSTDEDDFIGADLDEMAAAAGEGEDGEDARLLLVGDGEGSGGWVRVDSDALAQMGLDVWSKADADFVAELTARYFGRRAYVETKGVEVCGLKVC</sequence>
<organism evidence="3 4">
    <name type="scientific">Schizothecium vesticola</name>
    <dbReference type="NCBI Taxonomy" id="314040"/>
    <lineage>
        <taxon>Eukaryota</taxon>
        <taxon>Fungi</taxon>
        <taxon>Dikarya</taxon>
        <taxon>Ascomycota</taxon>
        <taxon>Pezizomycotina</taxon>
        <taxon>Sordariomycetes</taxon>
        <taxon>Sordariomycetidae</taxon>
        <taxon>Sordariales</taxon>
        <taxon>Schizotheciaceae</taxon>
        <taxon>Schizothecium</taxon>
    </lineage>
</organism>
<comment type="caution">
    <text evidence="3">The sequence shown here is derived from an EMBL/GenBank/DDBJ whole genome shotgun (WGS) entry which is preliminary data.</text>
</comment>
<evidence type="ECO:0000313" key="4">
    <source>
        <dbReference type="Proteomes" id="UP001172155"/>
    </source>
</evidence>
<keyword evidence="4" id="KW-1185">Reference proteome</keyword>
<proteinExistence type="predicted"/>
<dbReference type="Proteomes" id="UP001172155">
    <property type="component" value="Unassembled WGS sequence"/>
</dbReference>
<dbReference type="Pfam" id="PF09804">
    <property type="entry name" value="DENND11"/>
    <property type="match status" value="1"/>
</dbReference>
<dbReference type="InterPro" id="IPR053056">
    <property type="entry name" value="Lipid_Metab_Assoc_Protein"/>
</dbReference>
<evidence type="ECO:0000259" key="2">
    <source>
        <dbReference type="Pfam" id="PF14831"/>
    </source>
</evidence>
<name>A0AA40F887_9PEZI</name>
<evidence type="ECO:0000256" key="1">
    <source>
        <dbReference type="SAM" id="MobiDB-lite"/>
    </source>
</evidence>
<dbReference type="GO" id="GO:0005811">
    <property type="term" value="C:lipid droplet"/>
    <property type="evidence" value="ECO:0007669"/>
    <property type="project" value="TreeGrafter"/>
</dbReference>
<feature type="region of interest" description="Disordered" evidence="1">
    <location>
        <begin position="396"/>
        <end position="442"/>
    </location>
</feature>
<dbReference type="PANTHER" id="PTHR28153">
    <property type="entry name" value="PROTEIN, PUTATIVE-RELATED"/>
    <property type="match status" value="1"/>
</dbReference>
<dbReference type="EMBL" id="JAUKUD010000001">
    <property type="protein sequence ID" value="KAK0753038.1"/>
    <property type="molecule type" value="Genomic_DNA"/>
</dbReference>
<dbReference type="PANTHER" id="PTHR28153:SF1">
    <property type="entry name" value="DUF4484 DOMAIN-CONTAINING PROTEIN"/>
    <property type="match status" value="1"/>
</dbReference>
<protein>
    <recommendedName>
        <fullName evidence="2">DUF4484 domain-containing protein</fullName>
    </recommendedName>
</protein>
<dbReference type="AlphaFoldDB" id="A0AA40F887"/>
<accession>A0AA40F887</accession>
<feature type="region of interest" description="Disordered" evidence="1">
    <location>
        <begin position="155"/>
        <end position="203"/>
    </location>
</feature>
<evidence type="ECO:0000313" key="3">
    <source>
        <dbReference type="EMBL" id="KAK0753038.1"/>
    </source>
</evidence>
<feature type="domain" description="DUF4484" evidence="2">
    <location>
        <begin position="454"/>
        <end position="659"/>
    </location>
</feature>
<dbReference type="InterPro" id="IPR018626">
    <property type="entry name" value="LCHN/Anr2"/>
</dbReference>
<dbReference type="Pfam" id="PF14831">
    <property type="entry name" value="DUF4484"/>
    <property type="match status" value="1"/>
</dbReference>
<reference evidence="3" key="1">
    <citation type="submission" date="2023-06" db="EMBL/GenBank/DDBJ databases">
        <title>Genome-scale phylogeny and comparative genomics of the fungal order Sordariales.</title>
        <authorList>
            <consortium name="Lawrence Berkeley National Laboratory"/>
            <person name="Hensen N."/>
            <person name="Bonometti L."/>
            <person name="Westerberg I."/>
            <person name="Brannstrom I.O."/>
            <person name="Guillou S."/>
            <person name="Cros-Aarteil S."/>
            <person name="Calhoun S."/>
            <person name="Haridas S."/>
            <person name="Kuo A."/>
            <person name="Mondo S."/>
            <person name="Pangilinan J."/>
            <person name="Riley R."/>
            <person name="LaButti K."/>
            <person name="Andreopoulos B."/>
            <person name="Lipzen A."/>
            <person name="Chen C."/>
            <person name="Yanf M."/>
            <person name="Daum C."/>
            <person name="Ng V."/>
            <person name="Clum A."/>
            <person name="Steindorff A."/>
            <person name="Ohm R."/>
            <person name="Martin F."/>
            <person name="Silar P."/>
            <person name="Natvig D."/>
            <person name="Lalanne C."/>
            <person name="Gautier V."/>
            <person name="Ament-velasquez S.L."/>
            <person name="Kruys A."/>
            <person name="Hutchinson M.I."/>
            <person name="Powell A.J."/>
            <person name="Barry K."/>
            <person name="Miller A.N."/>
            <person name="Grigoriev I.V."/>
            <person name="Debuchy R."/>
            <person name="Gladieux P."/>
            <person name="Thoren M.H."/>
            <person name="Johannesson H."/>
        </authorList>
    </citation>
    <scope>NUCLEOTIDE SEQUENCE</scope>
    <source>
        <strain evidence="3">SMH3187-1</strain>
    </source>
</reference>
<gene>
    <name evidence="3" type="ORF">B0T18DRAFT_312538</name>
</gene>
<dbReference type="InterPro" id="IPR028115">
    <property type="entry name" value="DUF4484"/>
</dbReference>
<feature type="compositionally biased region" description="Polar residues" evidence="1">
    <location>
        <begin position="398"/>
        <end position="417"/>
    </location>
</feature>